<accession>A0ABT7VQ90</accession>
<name>A0ABT7VQ90_9GAMM</name>
<comment type="caution">
    <text evidence="1">The sequence shown here is derived from an EMBL/GenBank/DDBJ whole genome shotgun (WGS) entry which is preliminary data.</text>
</comment>
<reference evidence="1" key="1">
    <citation type="submission" date="2023-06" db="EMBL/GenBank/DDBJ databases">
        <title>Uncultivated large filamentous bacteria from sulfidic sediments reveal new species and different genomic features in energy metabolism and defense.</title>
        <authorList>
            <person name="Fonseca A."/>
        </authorList>
    </citation>
    <scope>NUCLEOTIDE SEQUENCE</scope>
    <source>
        <strain evidence="1">HSG4</strain>
    </source>
</reference>
<dbReference type="EMBL" id="JAUCGM010000008">
    <property type="protein sequence ID" value="MDM8561831.1"/>
    <property type="molecule type" value="Genomic_DNA"/>
</dbReference>
<evidence type="ECO:0000313" key="1">
    <source>
        <dbReference type="EMBL" id="MDM8561831.1"/>
    </source>
</evidence>
<keyword evidence="2" id="KW-1185">Reference proteome</keyword>
<organism evidence="1 2">
    <name type="scientific">Candidatus Marithioploca araucensis</name>
    <dbReference type="NCBI Taxonomy" id="70273"/>
    <lineage>
        <taxon>Bacteria</taxon>
        <taxon>Pseudomonadati</taxon>
        <taxon>Pseudomonadota</taxon>
        <taxon>Gammaproteobacteria</taxon>
        <taxon>Thiotrichales</taxon>
        <taxon>Thiotrichaceae</taxon>
        <taxon>Candidatus Marithioploca</taxon>
    </lineage>
</organism>
<dbReference type="Proteomes" id="UP001171945">
    <property type="component" value="Unassembled WGS sequence"/>
</dbReference>
<protein>
    <submittedName>
        <fullName evidence="1">Uncharacterized protein</fullName>
    </submittedName>
</protein>
<sequence>MFYFHLYLYFVNFFNYEVQVQLEIPTGNCQIDLLIRYAGQL</sequence>
<evidence type="ECO:0000313" key="2">
    <source>
        <dbReference type="Proteomes" id="UP001171945"/>
    </source>
</evidence>
<proteinExistence type="predicted"/>
<gene>
    <name evidence="1" type="ORF">QUF54_00575</name>
</gene>